<keyword evidence="1" id="KW-0175">Coiled coil</keyword>
<dbReference type="RefSeq" id="WP_025253835.1">
    <property type="nucleotide sequence ID" value="NZ_CP004353.1"/>
</dbReference>
<keyword evidence="3" id="KW-1185">Reference proteome</keyword>
<proteinExistence type="predicted"/>
<evidence type="ECO:0000313" key="2">
    <source>
        <dbReference type="EMBL" id="AHI23859.1"/>
    </source>
</evidence>
<reference evidence="2 3" key="1">
    <citation type="submission" date="2013-02" db="EMBL/GenBank/DDBJ databases">
        <title>The complete genome sequence of Corynebacterium vitaeruminis DSM 20294.</title>
        <authorList>
            <person name="Ruckert C."/>
            <person name="Albersmeier A."/>
            <person name="Kalinowski J."/>
        </authorList>
    </citation>
    <scope>NUCLEOTIDE SEQUENCE [LARGE SCALE GENOMIC DNA]</scope>
    <source>
        <strain evidence="3">ATCC 10234</strain>
    </source>
</reference>
<dbReference type="AlphaFoldDB" id="W5Y4Q0"/>
<dbReference type="Pfam" id="PF20079">
    <property type="entry name" value="DUF6474"/>
    <property type="match status" value="1"/>
</dbReference>
<dbReference type="eggNOG" id="ENOG5032Z1I">
    <property type="taxonomic scope" value="Bacteria"/>
</dbReference>
<organism evidence="2 3">
    <name type="scientific">Corynebacterium vitaeruminis DSM 20294</name>
    <dbReference type="NCBI Taxonomy" id="1224164"/>
    <lineage>
        <taxon>Bacteria</taxon>
        <taxon>Bacillati</taxon>
        <taxon>Actinomycetota</taxon>
        <taxon>Actinomycetes</taxon>
        <taxon>Mycobacteriales</taxon>
        <taxon>Corynebacteriaceae</taxon>
        <taxon>Corynebacterium</taxon>
    </lineage>
</organism>
<sequence length="210" mass="23514">MGIWKSIRAARTKRKAEIKAAKARARQEVKSAAKLELKKDKFLASQEKRLLKEEKKGQKVQRKHELQLAKAELAKRQAGRFNKDRVVRYTTAARAIAPFLVPLVYRGVTAAREQINSSRAQKLGITTEELSKFAGHGASLKARIAGMRKSVSVSSLPKGFVKDVTDRLDELTAAVDNAEFMTPEHRIRTHRSITKDLDALASQIQDKISN</sequence>
<accession>W5Y4Q0</accession>
<feature type="coiled-coil region" evidence="1">
    <location>
        <begin position="15"/>
        <end position="63"/>
    </location>
</feature>
<dbReference type="PATRIC" id="fig|1224164.3.peg.2506"/>
<dbReference type="KEGG" id="cvt:B843_12415"/>
<dbReference type="InterPro" id="IPR045522">
    <property type="entry name" value="DUF6474"/>
</dbReference>
<evidence type="ECO:0000313" key="3">
    <source>
        <dbReference type="Proteomes" id="UP000019222"/>
    </source>
</evidence>
<evidence type="ECO:0000256" key="1">
    <source>
        <dbReference type="SAM" id="Coils"/>
    </source>
</evidence>
<dbReference type="STRING" id="1224164.B843_12415"/>
<gene>
    <name evidence="2" type="ORF">B843_12415</name>
</gene>
<dbReference type="EMBL" id="CP004353">
    <property type="protein sequence ID" value="AHI23859.1"/>
    <property type="molecule type" value="Genomic_DNA"/>
</dbReference>
<name>W5Y4Q0_9CORY</name>
<protein>
    <submittedName>
        <fullName evidence="2">Uncharacterized protein</fullName>
    </submittedName>
</protein>
<dbReference type="Proteomes" id="UP000019222">
    <property type="component" value="Chromosome"/>
</dbReference>
<dbReference type="HOGENOM" id="CLU_093777_0_0_11"/>